<evidence type="ECO:0008006" key="4">
    <source>
        <dbReference type="Google" id="ProtNLM"/>
    </source>
</evidence>
<keyword evidence="1" id="KW-0732">Signal</keyword>
<dbReference type="KEGG" id="cman:A9D14_08525"/>
<gene>
    <name evidence="2" type="ORF">A9D14_08525</name>
</gene>
<evidence type="ECO:0000313" key="2">
    <source>
        <dbReference type="EMBL" id="ARU17362.1"/>
    </source>
</evidence>
<protein>
    <recommendedName>
        <fullName evidence="4">PepSY domain-containing protein</fullName>
    </recommendedName>
</protein>
<organism evidence="2 3">
    <name type="scientific">Croceicoccus marinus</name>
    <dbReference type="NCBI Taxonomy" id="450378"/>
    <lineage>
        <taxon>Bacteria</taxon>
        <taxon>Pseudomonadati</taxon>
        <taxon>Pseudomonadota</taxon>
        <taxon>Alphaproteobacteria</taxon>
        <taxon>Sphingomonadales</taxon>
        <taxon>Erythrobacteraceae</taxon>
        <taxon>Croceicoccus</taxon>
    </lineage>
</organism>
<reference evidence="2 3" key="1">
    <citation type="submission" date="2017-01" db="EMBL/GenBank/DDBJ databases">
        <title>Complete genome sequence of esterase-producing bacterium Croceicoccus marinus E4A9.</title>
        <authorList>
            <person name="Wu Y.-H."/>
            <person name="Cheng H."/>
            <person name="Xu L."/>
            <person name="Huo Y.-Y."/>
            <person name="Wang C.-S."/>
            <person name="Xu X.-W."/>
        </authorList>
    </citation>
    <scope>NUCLEOTIDE SEQUENCE [LARGE SCALE GENOMIC DNA]</scope>
    <source>
        <strain evidence="2 3">E4A9</strain>
    </source>
</reference>
<accession>A0A1Z1FF26</accession>
<keyword evidence="3" id="KW-1185">Reference proteome</keyword>
<name>A0A1Z1FF26_9SPHN</name>
<sequence>MRQGRSALRGGLGALLLCSLAAPVAVPSAMAQPRDEQSEARRELRAGNVLPLRQIERNVIPRMGDSRYLGPEFDSAAMIYRLKFMDDGGRVVFVDVDARTGRVVGQRR</sequence>
<dbReference type="STRING" id="450378.GCA_001661675_01709"/>
<dbReference type="EMBL" id="CP019602">
    <property type="protein sequence ID" value="ARU17362.1"/>
    <property type="molecule type" value="Genomic_DNA"/>
</dbReference>
<dbReference type="Proteomes" id="UP000195807">
    <property type="component" value="Chromosome"/>
</dbReference>
<dbReference type="AlphaFoldDB" id="A0A1Z1FF26"/>
<evidence type="ECO:0000313" key="3">
    <source>
        <dbReference type="Proteomes" id="UP000195807"/>
    </source>
</evidence>
<proteinExistence type="predicted"/>
<feature type="signal peptide" evidence="1">
    <location>
        <begin position="1"/>
        <end position="31"/>
    </location>
</feature>
<feature type="chain" id="PRO_5011550773" description="PepSY domain-containing protein" evidence="1">
    <location>
        <begin position="32"/>
        <end position="108"/>
    </location>
</feature>
<evidence type="ECO:0000256" key="1">
    <source>
        <dbReference type="SAM" id="SignalP"/>
    </source>
</evidence>